<keyword evidence="2" id="KW-0560">Oxidoreductase</keyword>
<sequence length="253" mass="26095">MRGRLDGKVALISGTGGGQGRAAALRFARDGARVFGCDIDEQAQQETLALARAEGLAVAGSAGFDLSDPAQASGWIEAAVAQYGQIDILYNNASAARFGPIATMAVEDWHYTLRNELDLVFLCSRYAWPHLAKSGGVIINISSVAAWGASAVTGIGAHSAAKAGVVALTRQLAVEGAKQRIRAVSISPGVVATPGTTPFLNNPATRALLLDGIPMDRPGESEEIVATALFVASDEASYLTGTDIVVDGGMLAL</sequence>
<dbReference type="RefSeq" id="WP_017513395.1">
    <property type="nucleotide sequence ID" value="NZ_CP037901.1"/>
</dbReference>
<protein>
    <submittedName>
        <fullName evidence="3">SDR family oxidoreductase</fullName>
    </submittedName>
</protein>
<dbReference type="InterPro" id="IPR036291">
    <property type="entry name" value="NAD(P)-bd_dom_sf"/>
</dbReference>
<dbReference type="CDD" id="cd05233">
    <property type="entry name" value="SDR_c"/>
    <property type="match status" value="1"/>
</dbReference>
<organism evidence="3 4">
    <name type="scientific">Cupriavidus metallidurans</name>
    <dbReference type="NCBI Taxonomy" id="119219"/>
    <lineage>
        <taxon>Bacteria</taxon>
        <taxon>Pseudomonadati</taxon>
        <taxon>Pseudomonadota</taxon>
        <taxon>Betaproteobacteria</taxon>
        <taxon>Burkholderiales</taxon>
        <taxon>Burkholderiaceae</taxon>
        <taxon>Cupriavidus</taxon>
    </lineage>
</organism>
<evidence type="ECO:0000256" key="1">
    <source>
        <dbReference type="ARBA" id="ARBA00006484"/>
    </source>
</evidence>
<dbReference type="Gene3D" id="3.40.50.720">
    <property type="entry name" value="NAD(P)-binding Rossmann-like Domain"/>
    <property type="match status" value="1"/>
</dbReference>
<evidence type="ECO:0000313" key="3">
    <source>
        <dbReference type="EMBL" id="QBP11843.1"/>
    </source>
</evidence>
<dbReference type="GO" id="GO:0016616">
    <property type="term" value="F:oxidoreductase activity, acting on the CH-OH group of donors, NAD or NADP as acceptor"/>
    <property type="evidence" value="ECO:0007669"/>
    <property type="project" value="TreeGrafter"/>
</dbReference>
<dbReference type="PRINTS" id="PR00081">
    <property type="entry name" value="GDHRDH"/>
</dbReference>
<dbReference type="InterPro" id="IPR002347">
    <property type="entry name" value="SDR_fam"/>
</dbReference>
<evidence type="ECO:0000256" key="2">
    <source>
        <dbReference type="ARBA" id="ARBA00023002"/>
    </source>
</evidence>
<dbReference type="PRINTS" id="PR00080">
    <property type="entry name" value="SDRFAMILY"/>
</dbReference>
<dbReference type="PANTHER" id="PTHR42760">
    <property type="entry name" value="SHORT-CHAIN DEHYDROGENASES/REDUCTASES FAMILY MEMBER"/>
    <property type="match status" value="1"/>
</dbReference>
<dbReference type="FunFam" id="3.40.50.720:FF:000084">
    <property type="entry name" value="Short-chain dehydrogenase reductase"/>
    <property type="match status" value="1"/>
</dbReference>
<dbReference type="SUPFAM" id="SSF51735">
    <property type="entry name" value="NAD(P)-binding Rossmann-fold domains"/>
    <property type="match status" value="1"/>
</dbReference>
<gene>
    <name evidence="3" type="ORF">DDF84_018715</name>
</gene>
<reference evidence="3 4" key="1">
    <citation type="submission" date="2019-03" db="EMBL/GenBank/DDBJ databases">
        <title>Comparative insights into the high quality Complete genome sequence of highly metal resistant Cupriavidus metallidurans strain BS1 isolated from a gold-copper mine.</title>
        <authorList>
            <person name="Mazhar H.S."/>
            <person name="Rensing C."/>
        </authorList>
    </citation>
    <scope>NUCLEOTIDE SEQUENCE [LARGE SCALE GENOMIC DNA]</scope>
    <source>
        <strain evidence="3 4">BS1</strain>
    </source>
</reference>
<dbReference type="AlphaFoldDB" id="A0A482IW91"/>
<dbReference type="Proteomes" id="UP000253772">
    <property type="component" value="Chromosome c2"/>
</dbReference>
<dbReference type="Pfam" id="PF13561">
    <property type="entry name" value="adh_short_C2"/>
    <property type="match status" value="1"/>
</dbReference>
<name>A0A482IW91_9BURK</name>
<dbReference type="OrthoDB" id="9806974at2"/>
<evidence type="ECO:0000313" key="4">
    <source>
        <dbReference type="Proteomes" id="UP000253772"/>
    </source>
</evidence>
<accession>A0A482IW91</accession>
<proteinExistence type="inferred from homology"/>
<comment type="similarity">
    <text evidence="1">Belongs to the short-chain dehydrogenases/reductases (SDR) family.</text>
</comment>
<dbReference type="PANTHER" id="PTHR42760:SF115">
    <property type="entry name" value="3-OXOACYL-[ACYL-CARRIER-PROTEIN] REDUCTASE FABG"/>
    <property type="match status" value="1"/>
</dbReference>
<dbReference type="EMBL" id="CP037901">
    <property type="protein sequence ID" value="QBP11843.1"/>
    <property type="molecule type" value="Genomic_DNA"/>
</dbReference>